<keyword evidence="1" id="KW-1133">Transmembrane helix</keyword>
<keyword evidence="1" id="KW-0812">Transmembrane</keyword>
<feature type="transmembrane region" description="Helical" evidence="1">
    <location>
        <begin position="67"/>
        <end position="85"/>
    </location>
</feature>
<evidence type="ECO:0008006" key="4">
    <source>
        <dbReference type="Google" id="ProtNLM"/>
    </source>
</evidence>
<reference evidence="2 3" key="1">
    <citation type="submission" date="2017-02" db="EMBL/GenBank/DDBJ databases">
        <title>Genomic diversity within the haloalkaliphilic genus Thioalkalivibrio.</title>
        <authorList>
            <person name="Ahn A.-C."/>
            <person name="Meier-Kolthoff J."/>
            <person name="Overmars L."/>
            <person name="Richter M."/>
            <person name="Woyke T."/>
            <person name="Sorokin D.Y."/>
            <person name="Muyzer G."/>
        </authorList>
    </citation>
    <scope>NUCLEOTIDE SEQUENCE [LARGE SCALE GENOMIC DNA]</scope>
    <source>
        <strain evidence="2 3">ALJD</strain>
    </source>
</reference>
<dbReference type="RefSeq" id="WP_077277531.1">
    <property type="nucleotide sequence ID" value="NZ_MVBK01000011.1"/>
</dbReference>
<evidence type="ECO:0000256" key="1">
    <source>
        <dbReference type="SAM" id="Phobius"/>
    </source>
</evidence>
<dbReference type="EMBL" id="MVBK01000011">
    <property type="protein sequence ID" value="OOG28085.1"/>
    <property type="molecule type" value="Genomic_DNA"/>
</dbReference>
<comment type="caution">
    <text evidence="2">The sequence shown here is derived from an EMBL/GenBank/DDBJ whole genome shotgun (WGS) entry which is preliminary data.</text>
</comment>
<dbReference type="STRING" id="108003.B1C78_02360"/>
<name>A0A1V3NSJ9_9GAMM</name>
<dbReference type="AlphaFoldDB" id="A0A1V3NSJ9"/>
<organism evidence="2 3">
    <name type="scientific">Thioalkalivibrio denitrificans</name>
    <dbReference type="NCBI Taxonomy" id="108003"/>
    <lineage>
        <taxon>Bacteria</taxon>
        <taxon>Pseudomonadati</taxon>
        <taxon>Pseudomonadota</taxon>
        <taxon>Gammaproteobacteria</taxon>
        <taxon>Chromatiales</taxon>
        <taxon>Ectothiorhodospiraceae</taxon>
        <taxon>Thioalkalivibrio</taxon>
    </lineage>
</organism>
<dbReference type="OrthoDB" id="8561689at2"/>
<proteinExistence type="predicted"/>
<keyword evidence="3" id="KW-1185">Reference proteome</keyword>
<keyword evidence="1" id="KW-0472">Membrane</keyword>
<dbReference type="Proteomes" id="UP000189462">
    <property type="component" value="Unassembled WGS sequence"/>
</dbReference>
<evidence type="ECO:0000313" key="3">
    <source>
        <dbReference type="Proteomes" id="UP000189462"/>
    </source>
</evidence>
<accession>A0A1V3NSJ9</accession>
<evidence type="ECO:0000313" key="2">
    <source>
        <dbReference type="EMBL" id="OOG28085.1"/>
    </source>
</evidence>
<feature type="transmembrane region" description="Helical" evidence="1">
    <location>
        <begin position="91"/>
        <end position="110"/>
    </location>
</feature>
<sequence>MAKREPKIVPARSARAAAQLFNYGNIVAVLMPFPLIIFWFGASMLVYAMNRHHPNERVGYYTQQAAYRFYGIIGALIVVGTFFPPRVSYFLAYWAFTAAVLIPWSIIDIIRINREEWQDVVIPEE</sequence>
<feature type="transmembrane region" description="Helical" evidence="1">
    <location>
        <begin position="20"/>
        <end position="47"/>
    </location>
</feature>
<gene>
    <name evidence="2" type="ORF">B1C78_02360</name>
</gene>
<protein>
    <recommendedName>
        <fullName evidence="4">DUF4870 domain-containing protein</fullName>
    </recommendedName>
</protein>